<dbReference type="PATRIC" id="fig|797209.4.peg.468"/>
<protein>
    <submittedName>
        <fullName evidence="1">Uncharacterized protein</fullName>
    </submittedName>
</protein>
<evidence type="ECO:0000313" key="3">
    <source>
        <dbReference type="Proteomes" id="UP000003751"/>
    </source>
</evidence>
<dbReference type="EMBL" id="FRAN01000002">
    <property type="protein sequence ID" value="SHK65803.1"/>
    <property type="molecule type" value="Genomic_DNA"/>
</dbReference>
<organism evidence="1 3">
    <name type="scientific">Haladaptatus paucihalophilus DX253</name>
    <dbReference type="NCBI Taxonomy" id="797209"/>
    <lineage>
        <taxon>Archaea</taxon>
        <taxon>Methanobacteriati</taxon>
        <taxon>Methanobacteriota</taxon>
        <taxon>Stenosarchaea group</taxon>
        <taxon>Halobacteria</taxon>
        <taxon>Halobacteriales</taxon>
        <taxon>Haladaptataceae</taxon>
        <taxon>Haladaptatus</taxon>
    </lineage>
</organism>
<accession>E7QNG1</accession>
<evidence type="ECO:0000313" key="1">
    <source>
        <dbReference type="EMBL" id="EFW93956.1"/>
    </source>
</evidence>
<reference evidence="1 3" key="1">
    <citation type="journal article" date="2014" name="ISME J.">
        <title>Trehalose/2-sulfotrehalose biosynthesis and glycine-betaine uptake are widely spread mechanisms for osmoadaptation in the Halobacteriales.</title>
        <authorList>
            <person name="Youssef N.H."/>
            <person name="Savage-Ashlock K.N."/>
            <person name="McCully A.L."/>
            <person name="Luedtke B."/>
            <person name="Shaw E.I."/>
            <person name="Hoff W.D."/>
            <person name="Elshahed M.S."/>
        </authorList>
    </citation>
    <scope>NUCLEOTIDE SEQUENCE [LARGE SCALE GENOMIC DNA]</scope>
    <source>
        <strain evidence="1 3">DX253</strain>
    </source>
</reference>
<keyword evidence="4" id="KW-1185">Reference proteome</keyword>
<dbReference type="EMBL" id="AEMG01000002">
    <property type="protein sequence ID" value="EFW93956.1"/>
    <property type="molecule type" value="Genomic_DNA"/>
</dbReference>
<reference evidence="2" key="3">
    <citation type="submission" date="2016-11" db="EMBL/GenBank/DDBJ databases">
        <authorList>
            <person name="Jaros S."/>
            <person name="Januszkiewicz K."/>
            <person name="Wedrychowicz H."/>
        </authorList>
    </citation>
    <scope>NUCLEOTIDE SEQUENCE [LARGE SCALE GENOMIC DNA]</scope>
    <source>
        <strain evidence="2">DX253</strain>
    </source>
</reference>
<evidence type="ECO:0000313" key="4">
    <source>
        <dbReference type="Proteomes" id="UP000184203"/>
    </source>
</evidence>
<dbReference type="Proteomes" id="UP000184203">
    <property type="component" value="Unassembled WGS sequence"/>
</dbReference>
<sequence>MTWRELFERVAGAETDVETIRETLAERRDE</sequence>
<proteinExistence type="predicted"/>
<dbReference type="AlphaFoldDB" id="E7QNG1"/>
<reference evidence="4" key="2">
    <citation type="submission" date="2016-11" db="EMBL/GenBank/DDBJ databases">
        <authorList>
            <person name="Varghese N."/>
            <person name="Submissions S."/>
        </authorList>
    </citation>
    <scope>NUCLEOTIDE SEQUENCE [LARGE SCALE GENOMIC DNA]</scope>
    <source>
        <strain evidence="4">DX253</strain>
    </source>
</reference>
<dbReference type="Proteomes" id="UP000003751">
    <property type="component" value="Unassembled WGS sequence"/>
</dbReference>
<gene>
    <name evidence="2" type="ORF">SAMN05444342_2008</name>
    <name evidence="1" type="ORF">ZOD2009_02395</name>
</gene>
<evidence type="ECO:0000313" key="2">
    <source>
        <dbReference type="EMBL" id="SHK65803.1"/>
    </source>
</evidence>
<name>E7QNG1_HALPU</name>